<gene>
    <name evidence="1" type="ORF">JCM19237_4561</name>
</gene>
<dbReference type="Proteomes" id="UP000029227">
    <property type="component" value="Unassembled WGS sequence"/>
</dbReference>
<protein>
    <submittedName>
        <fullName evidence="1">Uncharacterized protein</fullName>
    </submittedName>
</protein>
<evidence type="ECO:0000313" key="1">
    <source>
        <dbReference type="EMBL" id="GAL07145.1"/>
    </source>
</evidence>
<organism evidence="1 2">
    <name type="scientific">Photobacterium aphoticum</name>
    <dbReference type="NCBI Taxonomy" id="754436"/>
    <lineage>
        <taxon>Bacteria</taxon>
        <taxon>Pseudomonadati</taxon>
        <taxon>Pseudomonadota</taxon>
        <taxon>Gammaproteobacteria</taxon>
        <taxon>Vibrionales</taxon>
        <taxon>Vibrionaceae</taxon>
        <taxon>Photobacterium</taxon>
    </lineage>
</organism>
<evidence type="ECO:0000313" key="2">
    <source>
        <dbReference type="Proteomes" id="UP000029227"/>
    </source>
</evidence>
<proteinExistence type="predicted"/>
<sequence>MEIMTENASFVTLKEKVRHSIAVTTPMFDSHDTSSTDLTLNTIRALMDEYDKKSIVRELNRYQAELDSVLNYEAGSMDAAEMMQVDRERRQNCQAALQYLNNKARAVRLRNKQ</sequence>
<name>A0A090QVD7_9GAMM</name>
<reference evidence="1 2" key="1">
    <citation type="journal article" date="2014" name="Genome Announc.">
        <title>Draft Genome Sequences of Two Vibrionaceae Species, Vibrio ponticus C121 and Photobacterium aphoticum C119, Isolated as Coral Reef Microbiota.</title>
        <authorList>
            <person name="Al-saari N."/>
            <person name="Meirelles P.M."/>
            <person name="Mino S."/>
            <person name="Suda W."/>
            <person name="Oshima K."/>
            <person name="Hattori M."/>
            <person name="Ohkuma M."/>
            <person name="Thompson F.L."/>
            <person name="Gomez-Gil B."/>
            <person name="Sawabe T."/>
            <person name="Sawabe T."/>
        </authorList>
    </citation>
    <scope>NUCLEOTIDE SEQUENCE [LARGE SCALE GENOMIC DNA]</scope>
    <source>
        <strain evidence="1 2">JCM 19237</strain>
    </source>
</reference>
<accession>A0A090QVD7</accession>
<dbReference type="EMBL" id="BBMN01000015">
    <property type="protein sequence ID" value="GAL07145.1"/>
    <property type="molecule type" value="Genomic_DNA"/>
</dbReference>
<dbReference type="AlphaFoldDB" id="A0A090QVD7"/>
<comment type="caution">
    <text evidence="1">The sequence shown here is derived from an EMBL/GenBank/DDBJ whole genome shotgun (WGS) entry which is preliminary data.</text>
</comment>